<feature type="compositionally biased region" description="Polar residues" evidence="1">
    <location>
        <begin position="88"/>
        <end position="102"/>
    </location>
</feature>
<feature type="region of interest" description="Disordered" evidence="1">
    <location>
        <begin position="69"/>
        <end position="102"/>
    </location>
</feature>
<dbReference type="AlphaFoldDB" id="A0A9W9ZKG6"/>
<dbReference type="Gene3D" id="2.10.50.10">
    <property type="entry name" value="Tumor Necrosis Factor Receptor, subunit A, domain 2"/>
    <property type="match status" value="1"/>
</dbReference>
<evidence type="ECO:0008006" key="5">
    <source>
        <dbReference type="Google" id="ProtNLM"/>
    </source>
</evidence>
<feature type="compositionally biased region" description="Acidic residues" evidence="1">
    <location>
        <begin position="170"/>
        <end position="180"/>
    </location>
</feature>
<keyword evidence="4" id="KW-1185">Reference proteome</keyword>
<evidence type="ECO:0000313" key="4">
    <source>
        <dbReference type="Proteomes" id="UP001163046"/>
    </source>
</evidence>
<evidence type="ECO:0000256" key="2">
    <source>
        <dbReference type="SAM" id="Phobius"/>
    </source>
</evidence>
<evidence type="ECO:0000256" key="1">
    <source>
        <dbReference type="SAM" id="MobiDB-lite"/>
    </source>
</evidence>
<keyword evidence="2" id="KW-1133">Transmembrane helix</keyword>
<accession>A0A9W9ZKG6</accession>
<comment type="caution">
    <text evidence="3">The sequence shown here is derived from an EMBL/GenBank/DDBJ whole genome shotgun (WGS) entry which is preliminary data.</text>
</comment>
<proteinExistence type="predicted"/>
<feature type="region of interest" description="Disordered" evidence="1">
    <location>
        <begin position="152"/>
        <end position="183"/>
    </location>
</feature>
<keyword evidence="2" id="KW-0812">Transmembrane</keyword>
<gene>
    <name evidence="3" type="ORF">OS493_029262</name>
</gene>
<dbReference type="EMBL" id="MU825902">
    <property type="protein sequence ID" value="KAJ7383297.1"/>
    <property type="molecule type" value="Genomic_DNA"/>
</dbReference>
<sequence>MSCRGGTLPPCGITLAIKAAGECTSCEPGMYSNEADSAVCKACTDCGSRKVKSSCTAEKNTEYKNQLTIQPTVSPPTTSETAELGQLTPHNPMTLTSTAPTSQPPQLINASSFLSSFAGTIVALVLLGLIGLIIYAVFKLCARKMQKGYKKLSDTSKPEVRQREDKGDIMDENSDNEIGNEEASATMLEDDLNLLDIPQI</sequence>
<feature type="transmembrane region" description="Helical" evidence="2">
    <location>
        <begin position="113"/>
        <end position="138"/>
    </location>
</feature>
<organism evidence="3 4">
    <name type="scientific">Desmophyllum pertusum</name>
    <dbReference type="NCBI Taxonomy" id="174260"/>
    <lineage>
        <taxon>Eukaryota</taxon>
        <taxon>Metazoa</taxon>
        <taxon>Cnidaria</taxon>
        <taxon>Anthozoa</taxon>
        <taxon>Hexacorallia</taxon>
        <taxon>Scleractinia</taxon>
        <taxon>Caryophylliina</taxon>
        <taxon>Caryophylliidae</taxon>
        <taxon>Desmophyllum</taxon>
    </lineage>
</organism>
<name>A0A9W9ZKG6_9CNID</name>
<evidence type="ECO:0000313" key="3">
    <source>
        <dbReference type="EMBL" id="KAJ7383297.1"/>
    </source>
</evidence>
<keyword evidence="2" id="KW-0472">Membrane</keyword>
<feature type="compositionally biased region" description="Basic and acidic residues" evidence="1">
    <location>
        <begin position="152"/>
        <end position="169"/>
    </location>
</feature>
<dbReference type="Proteomes" id="UP001163046">
    <property type="component" value="Unassembled WGS sequence"/>
</dbReference>
<reference evidence="3" key="1">
    <citation type="submission" date="2023-01" db="EMBL/GenBank/DDBJ databases">
        <title>Genome assembly of the deep-sea coral Lophelia pertusa.</title>
        <authorList>
            <person name="Herrera S."/>
            <person name="Cordes E."/>
        </authorList>
    </citation>
    <scope>NUCLEOTIDE SEQUENCE</scope>
    <source>
        <strain evidence="3">USNM1676648</strain>
        <tissue evidence="3">Polyp</tissue>
    </source>
</reference>
<protein>
    <recommendedName>
        <fullName evidence="5">TNFR-Cys domain-containing protein</fullName>
    </recommendedName>
</protein>
<feature type="compositionally biased region" description="Polar residues" evidence="1">
    <location>
        <begin position="69"/>
        <end position="81"/>
    </location>
</feature>